<reference evidence="3" key="2">
    <citation type="journal article" date="2008" name="Nucleic Acids Res.">
        <title>The rice annotation project database (RAP-DB): 2008 update.</title>
        <authorList>
            <consortium name="The rice annotation project (RAP)"/>
        </authorList>
    </citation>
    <scope>GENOME REANNOTATION</scope>
    <source>
        <strain evidence="3">cv. Nipponbare</strain>
    </source>
</reference>
<accession>Q6Z687</accession>
<feature type="region of interest" description="Disordered" evidence="1">
    <location>
        <begin position="1"/>
        <end position="20"/>
    </location>
</feature>
<gene>
    <name evidence="2" type="primary">P0627E03.28</name>
</gene>
<sequence length="62" mass="7009">MTATPARQHQSPSDELPGGRRVSRGLMVANLRRCINRLISQLVYATCWAHNFLERACRLATN</sequence>
<proteinExistence type="predicted"/>
<dbReference type="AlphaFoldDB" id="Q6Z687"/>
<dbReference type="Proteomes" id="UP000000763">
    <property type="component" value="Chromosome 2"/>
</dbReference>
<feature type="compositionally biased region" description="Polar residues" evidence="1">
    <location>
        <begin position="1"/>
        <end position="13"/>
    </location>
</feature>
<protein>
    <submittedName>
        <fullName evidence="2">Uncharacterized protein</fullName>
    </submittedName>
</protein>
<evidence type="ECO:0000256" key="1">
    <source>
        <dbReference type="SAM" id="MobiDB-lite"/>
    </source>
</evidence>
<reference evidence="3" key="1">
    <citation type="journal article" date="2005" name="Nature">
        <title>The map-based sequence of the rice genome.</title>
        <authorList>
            <consortium name="International rice genome sequencing project (IRGSP)"/>
            <person name="Matsumoto T."/>
            <person name="Wu J."/>
            <person name="Kanamori H."/>
            <person name="Katayose Y."/>
            <person name="Fujisawa M."/>
            <person name="Namiki N."/>
            <person name="Mizuno H."/>
            <person name="Yamamoto K."/>
            <person name="Antonio B.A."/>
            <person name="Baba T."/>
            <person name="Sakata K."/>
            <person name="Nagamura Y."/>
            <person name="Aoki H."/>
            <person name="Arikawa K."/>
            <person name="Arita K."/>
            <person name="Bito T."/>
            <person name="Chiden Y."/>
            <person name="Fujitsuka N."/>
            <person name="Fukunaka R."/>
            <person name="Hamada M."/>
            <person name="Harada C."/>
            <person name="Hayashi A."/>
            <person name="Hijishita S."/>
            <person name="Honda M."/>
            <person name="Hosokawa S."/>
            <person name="Ichikawa Y."/>
            <person name="Idonuma A."/>
            <person name="Iijima M."/>
            <person name="Ikeda M."/>
            <person name="Ikeno M."/>
            <person name="Ito K."/>
            <person name="Ito S."/>
            <person name="Ito T."/>
            <person name="Ito Y."/>
            <person name="Ito Y."/>
            <person name="Iwabuchi A."/>
            <person name="Kamiya K."/>
            <person name="Karasawa W."/>
            <person name="Kurita K."/>
            <person name="Katagiri S."/>
            <person name="Kikuta A."/>
            <person name="Kobayashi H."/>
            <person name="Kobayashi N."/>
            <person name="Machita K."/>
            <person name="Maehara T."/>
            <person name="Masukawa M."/>
            <person name="Mizubayashi T."/>
            <person name="Mukai Y."/>
            <person name="Nagasaki H."/>
            <person name="Nagata Y."/>
            <person name="Naito S."/>
            <person name="Nakashima M."/>
            <person name="Nakama Y."/>
            <person name="Nakamichi Y."/>
            <person name="Nakamura M."/>
            <person name="Meguro A."/>
            <person name="Negishi M."/>
            <person name="Ohta I."/>
            <person name="Ohta T."/>
            <person name="Okamoto M."/>
            <person name="Ono N."/>
            <person name="Saji S."/>
            <person name="Sakaguchi M."/>
            <person name="Sakai K."/>
            <person name="Shibata M."/>
            <person name="Shimokawa T."/>
            <person name="Song J."/>
            <person name="Takazaki Y."/>
            <person name="Terasawa K."/>
            <person name="Tsugane M."/>
            <person name="Tsuji K."/>
            <person name="Ueda S."/>
            <person name="Waki K."/>
            <person name="Yamagata H."/>
            <person name="Yamamoto M."/>
            <person name="Yamamoto S."/>
            <person name="Yamane H."/>
            <person name="Yoshiki S."/>
            <person name="Yoshihara R."/>
            <person name="Yukawa K."/>
            <person name="Zhong H."/>
            <person name="Yano M."/>
            <person name="Yuan Q."/>
            <person name="Ouyang S."/>
            <person name="Liu J."/>
            <person name="Jones K.M."/>
            <person name="Gansberger K."/>
            <person name="Moffat K."/>
            <person name="Hill J."/>
            <person name="Bera J."/>
            <person name="Fadrosh D."/>
            <person name="Jin S."/>
            <person name="Johri S."/>
            <person name="Kim M."/>
            <person name="Overton L."/>
            <person name="Reardon M."/>
            <person name="Tsitrin T."/>
            <person name="Vuong H."/>
            <person name="Weaver B."/>
            <person name="Ciecko A."/>
            <person name="Tallon L."/>
            <person name="Jackson J."/>
            <person name="Pai G."/>
            <person name="Aken S.V."/>
            <person name="Utterback T."/>
            <person name="Reidmuller S."/>
            <person name="Feldblyum T."/>
            <person name="Hsiao J."/>
            <person name="Zismann V."/>
            <person name="Iobst S."/>
            <person name="de Vazeille A.R."/>
            <person name="Buell C.R."/>
            <person name="Ying K."/>
            <person name="Li Y."/>
            <person name="Lu T."/>
            <person name="Huang Y."/>
            <person name="Zhao Q."/>
            <person name="Feng Q."/>
            <person name="Zhang L."/>
            <person name="Zhu J."/>
            <person name="Weng Q."/>
            <person name="Mu J."/>
            <person name="Lu Y."/>
            <person name="Fan D."/>
            <person name="Liu Y."/>
            <person name="Guan J."/>
            <person name="Zhang Y."/>
            <person name="Yu S."/>
            <person name="Liu X."/>
            <person name="Zhang Y."/>
            <person name="Hong G."/>
            <person name="Han B."/>
            <person name="Choisne N."/>
            <person name="Demange N."/>
            <person name="Orjeda G."/>
            <person name="Samain S."/>
            <person name="Cattolico L."/>
            <person name="Pelletier E."/>
            <person name="Couloux A."/>
            <person name="Segurens B."/>
            <person name="Wincker P."/>
            <person name="D'Hont A."/>
            <person name="Scarpelli C."/>
            <person name="Weissenbach J."/>
            <person name="Salanoubat M."/>
            <person name="Quetier F."/>
            <person name="Yu Y."/>
            <person name="Kim H.R."/>
            <person name="Rambo T."/>
            <person name="Currie J."/>
            <person name="Collura K."/>
            <person name="Luo M."/>
            <person name="Yang T."/>
            <person name="Ammiraju J.S.S."/>
            <person name="Engler F."/>
            <person name="Soderlund C."/>
            <person name="Wing R.A."/>
            <person name="Palmer L.E."/>
            <person name="de la Bastide M."/>
            <person name="Spiegel L."/>
            <person name="Nascimento L."/>
            <person name="Zutavern T."/>
            <person name="O'Shaughnessy A."/>
            <person name="Dike S."/>
            <person name="Dedhia N."/>
            <person name="Preston R."/>
            <person name="Balija V."/>
            <person name="McCombie W.R."/>
            <person name="Chow T."/>
            <person name="Chen H."/>
            <person name="Chung M."/>
            <person name="Chen C."/>
            <person name="Shaw J."/>
            <person name="Wu H."/>
            <person name="Hsiao K."/>
            <person name="Chao Y."/>
            <person name="Chu M."/>
            <person name="Cheng C."/>
            <person name="Hour A."/>
            <person name="Lee P."/>
            <person name="Lin S."/>
            <person name="Lin Y."/>
            <person name="Liou J."/>
            <person name="Liu S."/>
            <person name="Hsing Y."/>
            <person name="Raghuvanshi S."/>
            <person name="Mohanty A."/>
            <person name="Bharti A.K."/>
            <person name="Gaur A."/>
            <person name="Gupta V."/>
            <person name="Kumar D."/>
            <person name="Ravi V."/>
            <person name="Vij S."/>
            <person name="Kapur A."/>
            <person name="Khurana P."/>
            <person name="Khurana P."/>
            <person name="Khurana J.P."/>
            <person name="Tyagi A.K."/>
            <person name="Gaikwad K."/>
            <person name="Singh A."/>
            <person name="Dalal V."/>
            <person name="Srivastava S."/>
            <person name="Dixit A."/>
            <person name="Pal A.K."/>
            <person name="Ghazi I.A."/>
            <person name="Yadav M."/>
            <person name="Pandit A."/>
            <person name="Bhargava A."/>
            <person name="Sureshbabu K."/>
            <person name="Batra K."/>
            <person name="Sharma T.R."/>
            <person name="Mohapatra T."/>
            <person name="Singh N.K."/>
            <person name="Messing J."/>
            <person name="Nelson A.B."/>
            <person name="Fuks G."/>
            <person name="Kavchok S."/>
            <person name="Keizer G."/>
            <person name="Linton E."/>
            <person name="Llaca V."/>
            <person name="Song R."/>
            <person name="Tanyolac B."/>
            <person name="Young S."/>
            <person name="Ho-Il K."/>
            <person name="Hahn J.H."/>
            <person name="Sangsakoo G."/>
            <person name="Vanavichit A."/>
            <person name="de Mattos Luiz.A.T."/>
            <person name="Zimmer P.D."/>
            <person name="Malone G."/>
            <person name="Dellagostin O."/>
            <person name="de Oliveira A.C."/>
            <person name="Bevan M."/>
            <person name="Bancroft I."/>
            <person name="Minx P."/>
            <person name="Cordum H."/>
            <person name="Wilson R."/>
            <person name="Cheng Z."/>
            <person name="Jin W."/>
            <person name="Jiang J."/>
            <person name="Leong S.A."/>
            <person name="Iwama H."/>
            <person name="Gojobori T."/>
            <person name="Itoh T."/>
            <person name="Niimura Y."/>
            <person name="Fujii Y."/>
            <person name="Habara T."/>
            <person name="Sakai H."/>
            <person name="Sato Y."/>
            <person name="Wilson G."/>
            <person name="Kumar K."/>
            <person name="McCouch S."/>
            <person name="Juretic N."/>
            <person name="Hoen D."/>
            <person name="Wright S."/>
            <person name="Bruskiewich R."/>
            <person name="Bureau T."/>
            <person name="Miyao A."/>
            <person name="Hirochika H."/>
            <person name="Nishikawa T."/>
            <person name="Kadowaki K."/>
            <person name="Sugiura M."/>
            <person name="Burr B."/>
            <person name="Sasaki T."/>
        </authorList>
    </citation>
    <scope>NUCLEOTIDE SEQUENCE [LARGE SCALE GENOMIC DNA]</scope>
    <source>
        <strain evidence="3">cv. Nipponbare</strain>
    </source>
</reference>
<evidence type="ECO:0000313" key="3">
    <source>
        <dbReference type="Proteomes" id="UP000000763"/>
    </source>
</evidence>
<organism evidence="2 3">
    <name type="scientific">Oryza sativa subsp. japonica</name>
    <name type="common">Rice</name>
    <dbReference type="NCBI Taxonomy" id="39947"/>
    <lineage>
        <taxon>Eukaryota</taxon>
        <taxon>Viridiplantae</taxon>
        <taxon>Streptophyta</taxon>
        <taxon>Embryophyta</taxon>
        <taxon>Tracheophyta</taxon>
        <taxon>Spermatophyta</taxon>
        <taxon>Magnoliopsida</taxon>
        <taxon>Liliopsida</taxon>
        <taxon>Poales</taxon>
        <taxon>Poaceae</taxon>
        <taxon>BOP clade</taxon>
        <taxon>Oryzoideae</taxon>
        <taxon>Oryzeae</taxon>
        <taxon>Oryzinae</taxon>
        <taxon>Oryza</taxon>
        <taxon>Oryza sativa</taxon>
    </lineage>
</organism>
<evidence type="ECO:0000313" key="2">
    <source>
        <dbReference type="EMBL" id="BAD17250.1"/>
    </source>
</evidence>
<name>Q6Z687_ORYSJ</name>
<dbReference type="EMBL" id="AP005012">
    <property type="protein sequence ID" value="BAD17250.1"/>
    <property type="molecule type" value="Genomic_DNA"/>
</dbReference>